<dbReference type="PIRSF" id="PIRSF021383">
    <property type="entry name" value="YunB"/>
    <property type="match status" value="1"/>
</dbReference>
<proteinExistence type="predicted"/>
<gene>
    <name evidence="2" type="primary">yunB</name>
    <name evidence="2" type="ORF">FLK61_36765</name>
</gene>
<dbReference type="InterPro" id="IPR014197">
    <property type="entry name" value="Sporulation_prot_YunB"/>
</dbReference>
<keyword evidence="3" id="KW-1185">Reference proteome</keyword>
<keyword evidence="1" id="KW-0812">Transmembrane</keyword>
<dbReference type="KEGG" id="psua:FLK61_36765"/>
<feature type="transmembrane region" description="Helical" evidence="1">
    <location>
        <begin position="20"/>
        <end position="40"/>
    </location>
</feature>
<dbReference type="AlphaFoldDB" id="A0A859FGH1"/>
<dbReference type="RefSeq" id="WP_176010182.1">
    <property type="nucleotide sequence ID" value="NZ_CP041372.2"/>
</dbReference>
<dbReference type="Pfam" id="PF09560">
    <property type="entry name" value="Spore_YunB"/>
    <property type="match status" value="1"/>
</dbReference>
<name>A0A859FGH1_9BACI</name>
<accession>A0A859FGH1</accession>
<sequence>MLKQRLRRRQSRRGPLPLKVVFLLSCAIFIVLTVQGLILVEKGVRPTIIAIAKTETQRIATLAINDAISSQILEESHMEDVLIYEYDQNQQVNSVQLNPVIVNRVLQETTKRVQNYLNDIEQGKIRDYHVAPDDSLPHDGASFSEDGIIHMIPLGQATKNALLAHLGPEIPVRLSAIGDVKSQMKHEVMSVGINNAYLSVSVDIEVDVKVVIPFATDTAVVKTAVPVTMVWLPGDVPDYYGGSGTIPAVINPNQGGGG</sequence>
<dbReference type="EMBL" id="CP041372">
    <property type="protein sequence ID" value="QKS72197.1"/>
    <property type="molecule type" value="Genomic_DNA"/>
</dbReference>
<evidence type="ECO:0000313" key="3">
    <source>
        <dbReference type="Proteomes" id="UP000318138"/>
    </source>
</evidence>
<dbReference type="NCBIfam" id="TIGR02832">
    <property type="entry name" value="spo_yunB"/>
    <property type="match status" value="1"/>
</dbReference>
<protein>
    <submittedName>
        <fullName evidence="2">Sporulation protein YunB</fullName>
    </submittedName>
</protein>
<keyword evidence="1" id="KW-0472">Membrane</keyword>
<keyword evidence="1" id="KW-1133">Transmembrane helix</keyword>
<evidence type="ECO:0000313" key="2">
    <source>
        <dbReference type="EMBL" id="QKS72197.1"/>
    </source>
</evidence>
<organism evidence="2 3">
    <name type="scientific">Paenalkalicoccus suaedae</name>
    <dbReference type="NCBI Taxonomy" id="2592382"/>
    <lineage>
        <taxon>Bacteria</taxon>
        <taxon>Bacillati</taxon>
        <taxon>Bacillota</taxon>
        <taxon>Bacilli</taxon>
        <taxon>Bacillales</taxon>
        <taxon>Bacillaceae</taxon>
        <taxon>Paenalkalicoccus</taxon>
    </lineage>
</organism>
<evidence type="ECO:0000256" key="1">
    <source>
        <dbReference type="SAM" id="Phobius"/>
    </source>
</evidence>
<dbReference type="Proteomes" id="UP000318138">
    <property type="component" value="Chromosome"/>
</dbReference>
<reference evidence="3" key="1">
    <citation type="submission" date="2019-07" db="EMBL/GenBank/DDBJ databases">
        <title>Bacillus alkalisoli sp. nov. isolated from saline soil.</title>
        <authorList>
            <person name="Sun J.-Q."/>
            <person name="Xu L."/>
        </authorList>
    </citation>
    <scope>NUCLEOTIDE SEQUENCE [LARGE SCALE GENOMIC DNA]</scope>
    <source>
        <strain evidence="3">M4U3P1</strain>
    </source>
</reference>